<dbReference type="GO" id="GO:0031490">
    <property type="term" value="F:chromatin DNA binding"/>
    <property type="evidence" value="ECO:0007669"/>
    <property type="project" value="TreeGrafter"/>
</dbReference>
<gene>
    <name evidence="4" type="ORF">MCOR_47789</name>
</gene>
<keyword evidence="2" id="KW-0238">DNA-binding</keyword>
<evidence type="ECO:0000313" key="4">
    <source>
        <dbReference type="EMBL" id="CAC5415068.1"/>
    </source>
</evidence>
<dbReference type="PANTHER" id="PTHR45781">
    <property type="entry name" value="AGAP000281-PA"/>
    <property type="match status" value="1"/>
</dbReference>
<organism evidence="4 5">
    <name type="scientific">Mytilus coruscus</name>
    <name type="common">Sea mussel</name>
    <dbReference type="NCBI Taxonomy" id="42192"/>
    <lineage>
        <taxon>Eukaryota</taxon>
        <taxon>Metazoa</taxon>
        <taxon>Spiralia</taxon>
        <taxon>Lophotrochozoa</taxon>
        <taxon>Mollusca</taxon>
        <taxon>Bivalvia</taxon>
        <taxon>Autobranchia</taxon>
        <taxon>Pteriomorphia</taxon>
        <taxon>Mytilida</taxon>
        <taxon>Mytiloidea</taxon>
        <taxon>Mytilidae</taxon>
        <taxon>Mytilinae</taxon>
        <taxon>Mytilus</taxon>
    </lineage>
</organism>
<dbReference type="Proteomes" id="UP000507470">
    <property type="component" value="Unassembled WGS sequence"/>
</dbReference>
<name>A0A6J8E4Q4_MYTCO</name>
<proteinExistence type="predicted"/>
<evidence type="ECO:0000256" key="2">
    <source>
        <dbReference type="ARBA" id="ARBA00023125"/>
    </source>
</evidence>
<dbReference type="InterPro" id="IPR051365">
    <property type="entry name" value="TOX_HMG-box_domain"/>
</dbReference>
<dbReference type="EMBL" id="CACVKT020008376">
    <property type="protein sequence ID" value="CAC5415068.1"/>
    <property type="molecule type" value="Genomic_DNA"/>
</dbReference>
<reference evidence="4 5" key="1">
    <citation type="submission" date="2020-06" db="EMBL/GenBank/DDBJ databases">
        <authorList>
            <person name="Li R."/>
            <person name="Bekaert M."/>
        </authorList>
    </citation>
    <scope>NUCLEOTIDE SEQUENCE [LARGE SCALE GENOMIC DNA]</scope>
    <source>
        <strain evidence="5">wild</strain>
    </source>
</reference>
<evidence type="ECO:0000313" key="5">
    <source>
        <dbReference type="Proteomes" id="UP000507470"/>
    </source>
</evidence>
<keyword evidence="3" id="KW-0539">Nucleus</keyword>
<dbReference type="GO" id="GO:0005634">
    <property type="term" value="C:nucleus"/>
    <property type="evidence" value="ECO:0007669"/>
    <property type="project" value="UniProtKB-SubCell"/>
</dbReference>
<sequence>MALPKLDRTLIMYQSALPKLAPNIQPRSPVLGTLMVSTSQPFLNWLPNIQPRSPVWEHLGTLLNWSKHTRSEPFLNWLQTYSQGSMCWEHSCPSLTGSKHTAKVSLAGNTHGKYQLALPKLAPNIQPRSPVLGTLMEEASLDTNIMASMCVRNGCINRSIENPGWDNEYCSTDCVVSHCRDVFTAWVANRQGMNFDSKVK</sequence>
<accession>A0A6J8E4Q4</accession>
<evidence type="ECO:0000256" key="1">
    <source>
        <dbReference type="ARBA" id="ARBA00004123"/>
    </source>
</evidence>
<comment type="subcellular location">
    <subcellularLocation>
        <location evidence="1">Nucleus</location>
    </subcellularLocation>
</comment>
<protein>
    <submittedName>
        <fullName evidence="4">Uncharacterized protein</fullName>
    </submittedName>
</protein>
<dbReference type="PANTHER" id="PTHR45781:SF1">
    <property type="entry name" value="HMG BOX DOMAIN-CONTAINING PROTEIN"/>
    <property type="match status" value="1"/>
</dbReference>
<dbReference type="AlphaFoldDB" id="A0A6J8E4Q4"/>
<dbReference type="GO" id="GO:0006357">
    <property type="term" value="P:regulation of transcription by RNA polymerase II"/>
    <property type="evidence" value="ECO:0007669"/>
    <property type="project" value="TreeGrafter"/>
</dbReference>
<evidence type="ECO:0000256" key="3">
    <source>
        <dbReference type="ARBA" id="ARBA00023242"/>
    </source>
</evidence>
<dbReference type="OrthoDB" id="10027956at2759"/>
<keyword evidence="5" id="KW-1185">Reference proteome</keyword>